<protein>
    <submittedName>
        <fullName evidence="1">Uncharacterized protein</fullName>
    </submittedName>
</protein>
<dbReference type="RefSeq" id="WP_150650426.1">
    <property type="nucleotide sequence ID" value="NZ_CABVHJ010000006.1"/>
</dbReference>
<reference evidence="1 2" key="1">
    <citation type="submission" date="2019-09" db="EMBL/GenBank/DDBJ databases">
        <authorList>
            <person name="Chandra G."/>
            <person name="Truman W A."/>
        </authorList>
    </citation>
    <scope>NUCLEOTIDE SEQUENCE [LARGE SCALE GENOMIC DNA]</scope>
    <source>
        <strain evidence="1">PS655</strain>
    </source>
</reference>
<organism evidence="1 2">
    <name type="scientific">Pseudomonas fluorescens</name>
    <dbReference type="NCBI Taxonomy" id="294"/>
    <lineage>
        <taxon>Bacteria</taxon>
        <taxon>Pseudomonadati</taxon>
        <taxon>Pseudomonadota</taxon>
        <taxon>Gammaproteobacteria</taxon>
        <taxon>Pseudomonadales</taxon>
        <taxon>Pseudomonadaceae</taxon>
        <taxon>Pseudomonas</taxon>
    </lineage>
</organism>
<name>A0A5E6SL20_PSEFL</name>
<accession>A0A5E6SL20</accession>
<proteinExistence type="predicted"/>
<dbReference type="EMBL" id="CABVHJ010000006">
    <property type="protein sequence ID" value="VVM80882.1"/>
    <property type="molecule type" value="Genomic_DNA"/>
</dbReference>
<evidence type="ECO:0000313" key="2">
    <source>
        <dbReference type="Proteomes" id="UP000327167"/>
    </source>
</evidence>
<gene>
    <name evidence="1" type="ORF">PS655_02306</name>
</gene>
<sequence length="108" mass="12004">MDGGVKVLLALVMQLLWERACSRLGGTFTIIFDWMTAFASKLAPTGFVVFLWEGWWLGWPHREQAHSYNVIFGVSVGLMLPSLASSRAGSLPQLDIWVSVTSVVLLQH</sequence>
<evidence type="ECO:0000313" key="1">
    <source>
        <dbReference type="EMBL" id="VVM80882.1"/>
    </source>
</evidence>
<dbReference type="AlphaFoldDB" id="A0A5E6SL20"/>
<dbReference type="Proteomes" id="UP000327167">
    <property type="component" value="Unassembled WGS sequence"/>
</dbReference>